<dbReference type="GO" id="GO:0016491">
    <property type="term" value="F:oxidoreductase activity"/>
    <property type="evidence" value="ECO:0007669"/>
    <property type="project" value="InterPro"/>
</dbReference>
<keyword evidence="4" id="KW-1185">Reference proteome</keyword>
<dbReference type="InterPro" id="IPR029479">
    <property type="entry name" value="Nitroreductase"/>
</dbReference>
<dbReference type="STRING" id="1108045.GORHZ_205_00250"/>
<gene>
    <name evidence="3" type="ORF">GORHZ_205_00250</name>
</gene>
<dbReference type="AlphaFoldDB" id="K6VA39"/>
<dbReference type="NCBIfam" id="NF047509">
    <property type="entry name" value="Rv3131_FMN_oxido"/>
    <property type="match status" value="1"/>
</dbReference>
<dbReference type="SUPFAM" id="SSF55469">
    <property type="entry name" value="FMN-dependent nitroreductase-like"/>
    <property type="match status" value="2"/>
</dbReference>
<dbReference type="eggNOG" id="COG0778">
    <property type="taxonomic scope" value="Bacteria"/>
</dbReference>
<dbReference type="Gene3D" id="3.40.109.10">
    <property type="entry name" value="NADH Oxidase"/>
    <property type="match status" value="1"/>
</dbReference>
<name>K6VA39_9ACTN</name>
<dbReference type="InterPro" id="IPR050627">
    <property type="entry name" value="Nitroreductase/BluB"/>
</dbReference>
<organism evidence="3 4">
    <name type="scientific">Gordonia rhizosphera NBRC 16068</name>
    <dbReference type="NCBI Taxonomy" id="1108045"/>
    <lineage>
        <taxon>Bacteria</taxon>
        <taxon>Bacillati</taxon>
        <taxon>Actinomycetota</taxon>
        <taxon>Actinomycetes</taxon>
        <taxon>Mycobacteriales</taxon>
        <taxon>Gordoniaceae</taxon>
        <taxon>Gordonia</taxon>
    </lineage>
</organism>
<dbReference type="OrthoDB" id="8156917at2"/>
<evidence type="ECO:0000256" key="1">
    <source>
        <dbReference type="SAM" id="MobiDB-lite"/>
    </source>
</evidence>
<accession>K6VA39</accession>
<dbReference type="InterPro" id="IPR000415">
    <property type="entry name" value="Nitroreductase-like"/>
</dbReference>
<evidence type="ECO:0000313" key="4">
    <source>
        <dbReference type="Proteomes" id="UP000008363"/>
    </source>
</evidence>
<feature type="domain" description="Nitroreductase" evidence="2">
    <location>
        <begin position="120"/>
        <end position="280"/>
    </location>
</feature>
<comment type="caution">
    <text evidence="3">The sequence shown here is derived from an EMBL/GenBank/DDBJ whole genome shotgun (WGS) entry which is preliminary data.</text>
</comment>
<dbReference type="EMBL" id="BAHC01000205">
    <property type="protein sequence ID" value="GAB93083.1"/>
    <property type="molecule type" value="Genomic_DNA"/>
</dbReference>
<evidence type="ECO:0000313" key="3">
    <source>
        <dbReference type="EMBL" id="GAB93083.1"/>
    </source>
</evidence>
<dbReference type="RefSeq" id="WP_006337995.1">
    <property type="nucleotide sequence ID" value="NZ_BAHC01000205.1"/>
</dbReference>
<dbReference type="PANTHER" id="PTHR23026">
    <property type="entry name" value="NADPH NITROREDUCTASE"/>
    <property type="match status" value="1"/>
</dbReference>
<proteinExistence type="predicted"/>
<dbReference type="PANTHER" id="PTHR23026:SF123">
    <property type="entry name" value="NAD(P)H NITROREDUCTASE RV3131-RELATED"/>
    <property type="match status" value="1"/>
</dbReference>
<feature type="region of interest" description="Disordered" evidence="1">
    <location>
        <begin position="303"/>
        <end position="325"/>
    </location>
</feature>
<dbReference type="Pfam" id="PF00881">
    <property type="entry name" value="Nitroreductase"/>
    <property type="match status" value="1"/>
</dbReference>
<evidence type="ECO:0000259" key="2">
    <source>
        <dbReference type="Pfam" id="PF00881"/>
    </source>
</evidence>
<reference evidence="3 4" key="1">
    <citation type="submission" date="2012-08" db="EMBL/GenBank/DDBJ databases">
        <title>Whole genome shotgun sequence of Gordonia rhizosphera NBRC 16068.</title>
        <authorList>
            <person name="Takarada H."/>
            <person name="Isaki S."/>
            <person name="Hosoyama A."/>
            <person name="Tsuchikane K."/>
            <person name="Katsumata H."/>
            <person name="Baba S."/>
            <person name="Ohji S."/>
            <person name="Yamazaki S."/>
            <person name="Fujita N."/>
        </authorList>
    </citation>
    <scope>NUCLEOTIDE SEQUENCE [LARGE SCALE GENOMIC DNA]</scope>
    <source>
        <strain evidence="3 4">NBRC 16068</strain>
    </source>
</reference>
<dbReference type="Proteomes" id="UP000008363">
    <property type="component" value="Unassembled WGS sequence"/>
</dbReference>
<protein>
    <recommendedName>
        <fullName evidence="2">Nitroreductase domain-containing protein</fullName>
    </recommendedName>
</protein>
<sequence length="325" mass="34791">MVPPTATTDGILERALATAVRAPSAHNTQPWLWRQSGDGVDLFIDPDLVLRSADPHGRDALLSLGALLNHLQIALAVEGRRAEIHLFPRTFDPQHVAHVDFSAPHTPTEDESALAAAIGRRRTDRRRYDPRPLAPDQLNDLLERASRHGVVASVVSDEAKRSSLARAARDAAAVHSEDPEYQLELATWSGLPSPDEGVPSSNVVRSDPGAEFPARAFAGSTPETSTAGGAVGDLIVIGSEVDDGAAQLRAGEAASEMLLAATSAGLATCPVTEPLEISEIRAEITDKVLDNRAYPQIILRLGRPMPDAPELPLSPRRSIEDSRVR</sequence>